<feature type="region of interest" description="Disordered" evidence="1">
    <location>
        <begin position="133"/>
        <end position="179"/>
    </location>
</feature>
<feature type="signal peptide" evidence="3">
    <location>
        <begin position="1"/>
        <end position="21"/>
    </location>
</feature>
<reference evidence="4 5" key="1">
    <citation type="submission" date="2020-05" db="EMBL/GenBank/DDBJ databases">
        <title>Identification and distribution of gene clusters putatively required for synthesis of sphingolipid metabolism inhibitors in phylogenetically diverse species of the filamentous fungus Fusarium.</title>
        <authorList>
            <person name="Kim H.-S."/>
            <person name="Busman M."/>
            <person name="Brown D.W."/>
            <person name="Divon H."/>
            <person name="Uhlig S."/>
            <person name="Proctor R.H."/>
        </authorList>
    </citation>
    <scope>NUCLEOTIDE SEQUENCE [LARGE SCALE GENOMIC DNA]</scope>
    <source>
        <strain evidence="4 5">NRRL 20693</strain>
    </source>
</reference>
<comment type="caution">
    <text evidence="4">The sequence shown here is derived from an EMBL/GenBank/DDBJ whole genome shotgun (WGS) entry which is preliminary data.</text>
</comment>
<keyword evidence="3" id="KW-0732">Signal</keyword>
<dbReference type="AlphaFoldDB" id="A0A8H5WZ92"/>
<evidence type="ECO:0000313" key="4">
    <source>
        <dbReference type="EMBL" id="KAF5677551.1"/>
    </source>
</evidence>
<keyword evidence="5" id="KW-1185">Reference proteome</keyword>
<organism evidence="4 5">
    <name type="scientific">Fusarium heterosporum</name>
    <dbReference type="NCBI Taxonomy" id="42747"/>
    <lineage>
        <taxon>Eukaryota</taxon>
        <taxon>Fungi</taxon>
        <taxon>Dikarya</taxon>
        <taxon>Ascomycota</taxon>
        <taxon>Pezizomycotina</taxon>
        <taxon>Sordariomycetes</taxon>
        <taxon>Hypocreomycetidae</taxon>
        <taxon>Hypocreales</taxon>
        <taxon>Nectriaceae</taxon>
        <taxon>Fusarium</taxon>
        <taxon>Fusarium heterosporum species complex</taxon>
    </lineage>
</organism>
<sequence>MVSFFIVLSLGLSLFPNSAYCRNRFIKPPQDNERSKFGRDHSNNVRYNVGDKIQILFEHSHMDGVILNLWQMDDETFHGKKLDVTLTEWKAEYNASGGSVVGQDSMYYFQLLSKSESYGVLANSINFNVSVPGSDKKESQTVVPTTTEEPSTTKPTTEPSPTTAAASEETDATSDSNLSRGKTAGVVFGATIGGILFLGGAGWLL</sequence>
<feature type="transmembrane region" description="Helical" evidence="2">
    <location>
        <begin position="184"/>
        <end position="204"/>
    </location>
</feature>
<feature type="chain" id="PRO_5034508826" evidence="3">
    <location>
        <begin position="22"/>
        <end position="205"/>
    </location>
</feature>
<dbReference type="EMBL" id="JAAGWQ010000025">
    <property type="protein sequence ID" value="KAF5677551.1"/>
    <property type="molecule type" value="Genomic_DNA"/>
</dbReference>
<evidence type="ECO:0000256" key="2">
    <source>
        <dbReference type="SAM" id="Phobius"/>
    </source>
</evidence>
<keyword evidence="2" id="KW-1133">Transmembrane helix</keyword>
<gene>
    <name evidence="4" type="ORF">FHETE_1602</name>
</gene>
<feature type="compositionally biased region" description="Low complexity" evidence="1">
    <location>
        <begin position="144"/>
        <end position="167"/>
    </location>
</feature>
<dbReference type="OrthoDB" id="5101659at2759"/>
<keyword evidence="2" id="KW-0812">Transmembrane</keyword>
<accession>A0A8H5WZ92</accession>
<dbReference type="Proteomes" id="UP000567885">
    <property type="component" value="Unassembled WGS sequence"/>
</dbReference>
<keyword evidence="2" id="KW-0472">Membrane</keyword>
<protein>
    <submittedName>
        <fullName evidence="4">Uncharacterized protein</fullName>
    </submittedName>
</protein>
<evidence type="ECO:0000256" key="1">
    <source>
        <dbReference type="SAM" id="MobiDB-lite"/>
    </source>
</evidence>
<evidence type="ECO:0000256" key="3">
    <source>
        <dbReference type="SAM" id="SignalP"/>
    </source>
</evidence>
<name>A0A8H5WZ92_FUSHE</name>
<proteinExistence type="predicted"/>
<evidence type="ECO:0000313" key="5">
    <source>
        <dbReference type="Proteomes" id="UP000567885"/>
    </source>
</evidence>